<accession>A0A2P2JZD6</accession>
<sequence>MLADRSSVPVLEQYSHFMCLCQLNSGKLLTGVVICIDFSGELLFWHASWVIGVS</sequence>
<reference evidence="1" key="1">
    <citation type="submission" date="2018-02" db="EMBL/GenBank/DDBJ databases">
        <title>Rhizophora mucronata_Transcriptome.</title>
        <authorList>
            <person name="Meera S.P."/>
            <person name="Sreeshan A."/>
            <person name="Augustine A."/>
        </authorList>
    </citation>
    <scope>NUCLEOTIDE SEQUENCE</scope>
    <source>
        <tissue evidence="1">Leaf</tissue>
    </source>
</reference>
<dbReference type="AlphaFoldDB" id="A0A2P2JZD6"/>
<protein>
    <submittedName>
        <fullName evidence="1">Rhomboid-like protein</fullName>
    </submittedName>
</protein>
<evidence type="ECO:0000313" key="1">
    <source>
        <dbReference type="EMBL" id="MBW98827.1"/>
    </source>
</evidence>
<dbReference type="EMBL" id="GGEC01018344">
    <property type="protein sequence ID" value="MBW98827.1"/>
    <property type="molecule type" value="Transcribed_RNA"/>
</dbReference>
<name>A0A2P2JZD6_RHIMU</name>
<organism evidence="1">
    <name type="scientific">Rhizophora mucronata</name>
    <name type="common">Asiatic mangrove</name>
    <dbReference type="NCBI Taxonomy" id="61149"/>
    <lineage>
        <taxon>Eukaryota</taxon>
        <taxon>Viridiplantae</taxon>
        <taxon>Streptophyta</taxon>
        <taxon>Embryophyta</taxon>
        <taxon>Tracheophyta</taxon>
        <taxon>Spermatophyta</taxon>
        <taxon>Magnoliopsida</taxon>
        <taxon>eudicotyledons</taxon>
        <taxon>Gunneridae</taxon>
        <taxon>Pentapetalae</taxon>
        <taxon>rosids</taxon>
        <taxon>fabids</taxon>
        <taxon>Malpighiales</taxon>
        <taxon>Rhizophoraceae</taxon>
        <taxon>Rhizophora</taxon>
    </lineage>
</organism>
<proteinExistence type="predicted"/>